<accession>A0A0G0A1T3</accession>
<dbReference type="EMBL" id="LBOW01000003">
    <property type="protein sequence ID" value="KKP45091.1"/>
    <property type="molecule type" value="Genomic_DNA"/>
</dbReference>
<evidence type="ECO:0000256" key="8">
    <source>
        <dbReference type="SAM" id="Phobius"/>
    </source>
</evidence>
<protein>
    <recommendedName>
        <fullName evidence="9">PIN domain-containing protein</fullName>
    </recommendedName>
</protein>
<evidence type="ECO:0000256" key="2">
    <source>
        <dbReference type="ARBA" id="ARBA00022649"/>
    </source>
</evidence>
<feature type="transmembrane region" description="Helical" evidence="8">
    <location>
        <begin position="20"/>
        <end position="43"/>
    </location>
</feature>
<comment type="caution">
    <text evidence="10">The sequence shown here is derived from an EMBL/GenBank/DDBJ whole genome shotgun (WGS) entry which is preliminary data.</text>
</comment>
<dbReference type="Proteomes" id="UP000034778">
    <property type="component" value="Unassembled WGS sequence"/>
</dbReference>
<evidence type="ECO:0000256" key="5">
    <source>
        <dbReference type="ARBA" id="ARBA00022801"/>
    </source>
</evidence>
<evidence type="ECO:0000256" key="3">
    <source>
        <dbReference type="ARBA" id="ARBA00022722"/>
    </source>
</evidence>
<keyword evidence="8" id="KW-0812">Transmembrane</keyword>
<evidence type="ECO:0000256" key="6">
    <source>
        <dbReference type="ARBA" id="ARBA00022842"/>
    </source>
</evidence>
<sequence length="122" mass="13533">MKIIIDTSVIIDHTRANKGVLLRLISSGVQIYIPMVVISELWAGVSMNDKNNEKKIEKLIERFIEVDLSKESAKNAGKLLRNNKLMGTIDAIIAATALGLGAQVATSNQRHFSKIKNLKLYE</sequence>
<comment type="similarity">
    <text evidence="7">Belongs to the PINc/VapC protein family.</text>
</comment>
<dbReference type="AlphaFoldDB" id="A0A0G0A1T3"/>
<evidence type="ECO:0000313" key="11">
    <source>
        <dbReference type="Proteomes" id="UP000034778"/>
    </source>
</evidence>
<keyword evidence="2" id="KW-1277">Toxin-antitoxin system</keyword>
<dbReference type="InterPro" id="IPR002716">
    <property type="entry name" value="PIN_dom"/>
</dbReference>
<keyword evidence="6" id="KW-0460">Magnesium</keyword>
<name>A0A0G0A1T3_9BACT</name>
<reference evidence="10 11" key="1">
    <citation type="journal article" date="2015" name="Nature">
        <title>rRNA introns, odd ribosomes, and small enigmatic genomes across a large radiation of phyla.</title>
        <authorList>
            <person name="Brown C.T."/>
            <person name="Hug L.A."/>
            <person name="Thomas B.C."/>
            <person name="Sharon I."/>
            <person name="Castelle C.J."/>
            <person name="Singh A."/>
            <person name="Wilkins M.J."/>
            <person name="Williams K.H."/>
            <person name="Banfield J.F."/>
        </authorList>
    </citation>
    <scope>NUCLEOTIDE SEQUENCE [LARGE SCALE GENOMIC DNA]</scope>
</reference>
<evidence type="ECO:0000256" key="1">
    <source>
        <dbReference type="ARBA" id="ARBA00001946"/>
    </source>
</evidence>
<evidence type="ECO:0000256" key="7">
    <source>
        <dbReference type="ARBA" id="ARBA00038093"/>
    </source>
</evidence>
<organism evidence="10 11">
    <name type="scientific">Candidatus Woesebacteria bacterium GW2011_GWB1_33_22</name>
    <dbReference type="NCBI Taxonomy" id="1618566"/>
    <lineage>
        <taxon>Bacteria</taxon>
        <taxon>Candidatus Woeseibacteriota</taxon>
    </lineage>
</organism>
<dbReference type="InterPro" id="IPR029060">
    <property type="entry name" value="PIN-like_dom_sf"/>
</dbReference>
<keyword evidence="8" id="KW-0472">Membrane</keyword>
<dbReference type="GO" id="GO:0004518">
    <property type="term" value="F:nuclease activity"/>
    <property type="evidence" value="ECO:0007669"/>
    <property type="project" value="UniProtKB-KW"/>
</dbReference>
<keyword evidence="5" id="KW-0378">Hydrolase</keyword>
<dbReference type="GO" id="GO:0046872">
    <property type="term" value="F:metal ion binding"/>
    <property type="evidence" value="ECO:0007669"/>
    <property type="project" value="UniProtKB-KW"/>
</dbReference>
<gene>
    <name evidence="10" type="ORF">UR35_C0003G0033</name>
</gene>
<feature type="domain" description="PIN" evidence="9">
    <location>
        <begin position="1"/>
        <end position="113"/>
    </location>
</feature>
<keyword evidence="3" id="KW-0540">Nuclease</keyword>
<dbReference type="PANTHER" id="PTHR33653">
    <property type="entry name" value="RIBONUCLEASE VAPC2"/>
    <property type="match status" value="1"/>
</dbReference>
<feature type="transmembrane region" description="Helical" evidence="8">
    <location>
        <begin position="85"/>
        <end position="106"/>
    </location>
</feature>
<proteinExistence type="inferred from homology"/>
<dbReference type="Gene3D" id="3.40.50.1010">
    <property type="entry name" value="5'-nuclease"/>
    <property type="match status" value="1"/>
</dbReference>
<keyword evidence="8" id="KW-1133">Transmembrane helix</keyword>
<keyword evidence="4" id="KW-0479">Metal-binding</keyword>
<dbReference type="GO" id="GO:0016787">
    <property type="term" value="F:hydrolase activity"/>
    <property type="evidence" value="ECO:0007669"/>
    <property type="project" value="UniProtKB-KW"/>
</dbReference>
<comment type="cofactor">
    <cofactor evidence="1">
        <name>Mg(2+)</name>
        <dbReference type="ChEBI" id="CHEBI:18420"/>
    </cofactor>
</comment>
<evidence type="ECO:0000256" key="4">
    <source>
        <dbReference type="ARBA" id="ARBA00022723"/>
    </source>
</evidence>
<dbReference type="Pfam" id="PF01850">
    <property type="entry name" value="PIN"/>
    <property type="match status" value="1"/>
</dbReference>
<dbReference type="SUPFAM" id="SSF88723">
    <property type="entry name" value="PIN domain-like"/>
    <property type="match status" value="1"/>
</dbReference>
<evidence type="ECO:0000259" key="9">
    <source>
        <dbReference type="SMART" id="SM00670"/>
    </source>
</evidence>
<dbReference type="InterPro" id="IPR050556">
    <property type="entry name" value="Type_II_TA_system_RNase"/>
</dbReference>
<dbReference type="SMART" id="SM00670">
    <property type="entry name" value="PINc"/>
    <property type="match status" value="1"/>
</dbReference>
<dbReference type="PANTHER" id="PTHR33653:SF1">
    <property type="entry name" value="RIBONUCLEASE VAPC2"/>
    <property type="match status" value="1"/>
</dbReference>
<dbReference type="STRING" id="1618566.UR35_C0003G0033"/>
<evidence type="ECO:0000313" key="10">
    <source>
        <dbReference type="EMBL" id="KKP45091.1"/>
    </source>
</evidence>